<protein>
    <recommendedName>
        <fullName evidence="6">Phosphatidylinositol diacylglycerol-lyase</fullName>
    </recommendedName>
</protein>
<dbReference type="AlphaFoldDB" id="A0A412IYJ1"/>
<dbReference type="EMBL" id="QSAT01000042">
    <property type="protein sequence ID" value="RGW72573.1"/>
    <property type="molecule type" value="Genomic_DNA"/>
</dbReference>
<dbReference type="RefSeq" id="WP_118320345.1">
    <property type="nucleotide sequence ID" value="NZ_CBCTJA010000030.1"/>
</dbReference>
<evidence type="ECO:0008006" key="6">
    <source>
        <dbReference type="Google" id="ProtNLM"/>
    </source>
</evidence>
<reference evidence="4 5" key="1">
    <citation type="submission" date="2018-08" db="EMBL/GenBank/DDBJ databases">
        <title>A genome reference for cultivated species of the human gut microbiota.</title>
        <authorList>
            <person name="Zou Y."/>
            <person name="Xue W."/>
            <person name="Luo G."/>
        </authorList>
    </citation>
    <scope>NUCLEOTIDE SEQUENCE [LARGE SCALE GENOMIC DNA]</scope>
    <source>
        <strain evidence="3 4">AF10-31</strain>
        <strain evidence="2 5">AF22-10AC</strain>
    </source>
</reference>
<dbReference type="SUPFAM" id="SSF51695">
    <property type="entry name" value="PLC-like phosphodiesterases"/>
    <property type="match status" value="1"/>
</dbReference>
<sequence>MENISKDTKLSELSIPGTHDSTTQYVNLSPIFQCQDTDIQTQLENVYRYLDIRLVLKNDNLILKHNFAKCRKDKSLFSRPLTLDDLLEDVYFFLGSKSI</sequence>
<dbReference type="GO" id="GO:0006629">
    <property type="term" value="P:lipid metabolic process"/>
    <property type="evidence" value="ECO:0007669"/>
    <property type="project" value="InterPro"/>
</dbReference>
<gene>
    <name evidence="3" type="ORF">DWV56_10635</name>
    <name evidence="2" type="ORF">DWX92_08870</name>
</gene>
<evidence type="ECO:0000313" key="4">
    <source>
        <dbReference type="Proteomes" id="UP000284651"/>
    </source>
</evidence>
<dbReference type="Proteomes" id="UP000285274">
    <property type="component" value="Unassembled WGS sequence"/>
</dbReference>
<dbReference type="InterPro" id="IPR051057">
    <property type="entry name" value="PI-PLC_domain"/>
</dbReference>
<name>A0A412IYJ1_9FIRM</name>
<evidence type="ECO:0000256" key="1">
    <source>
        <dbReference type="SAM" id="MobiDB-lite"/>
    </source>
</evidence>
<dbReference type="GO" id="GO:0008081">
    <property type="term" value="F:phosphoric diester hydrolase activity"/>
    <property type="evidence" value="ECO:0007669"/>
    <property type="project" value="InterPro"/>
</dbReference>
<dbReference type="Gene3D" id="3.20.20.190">
    <property type="entry name" value="Phosphatidylinositol (PI) phosphodiesterase"/>
    <property type="match status" value="1"/>
</dbReference>
<comment type="caution">
    <text evidence="2">The sequence shown here is derived from an EMBL/GenBank/DDBJ whole genome shotgun (WGS) entry which is preliminary data.</text>
</comment>
<dbReference type="Proteomes" id="UP000284651">
    <property type="component" value="Unassembled WGS sequence"/>
</dbReference>
<accession>A0A412IYJ1</accession>
<organism evidence="2 5">
    <name type="scientific">Holdemanella biformis</name>
    <dbReference type="NCBI Taxonomy" id="1735"/>
    <lineage>
        <taxon>Bacteria</taxon>
        <taxon>Bacillati</taxon>
        <taxon>Bacillota</taxon>
        <taxon>Erysipelotrichia</taxon>
        <taxon>Erysipelotrichales</taxon>
        <taxon>Erysipelotrichaceae</taxon>
        <taxon>Holdemanella</taxon>
    </lineage>
</organism>
<evidence type="ECO:0000313" key="3">
    <source>
        <dbReference type="EMBL" id="RGW72573.1"/>
    </source>
</evidence>
<feature type="region of interest" description="Disordered" evidence="1">
    <location>
        <begin position="1"/>
        <end position="21"/>
    </location>
</feature>
<dbReference type="PANTHER" id="PTHR13593:SF113">
    <property type="entry name" value="SI:DKEY-266F7.9"/>
    <property type="match status" value="1"/>
</dbReference>
<dbReference type="InterPro" id="IPR017946">
    <property type="entry name" value="PLC-like_Pdiesterase_TIM-brl"/>
</dbReference>
<proteinExistence type="predicted"/>
<dbReference type="PANTHER" id="PTHR13593">
    <property type="match status" value="1"/>
</dbReference>
<evidence type="ECO:0000313" key="2">
    <source>
        <dbReference type="EMBL" id="RGS45118.1"/>
    </source>
</evidence>
<dbReference type="EMBL" id="QRVM01000044">
    <property type="protein sequence ID" value="RGS45118.1"/>
    <property type="molecule type" value="Genomic_DNA"/>
</dbReference>
<feature type="compositionally biased region" description="Basic and acidic residues" evidence="1">
    <location>
        <begin position="1"/>
        <end position="10"/>
    </location>
</feature>
<evidence type="ECO:0000313" key="5">
    <source>
        <dbReference type="Proteomes" id="UP000285274"/>
    </source>
</evidence>